<keyword evidence="3" id="KW-1185">Reference proteome</keyword>
<reference evidence="2 3" key="1">
    <citation type="submission" date="2020-01" db="EMBL/GenBank/DDBJ databases">
        <title>Polyphasic characterisation and genomic insights into a novel alkali tolerant bacterium VR-M41.</title>
        <authorList>
            <person name="Vemuluri V.R."/>
        </authorList>
    </citation>
    <scope>NUCLEOTIDE SEQUENCE [LARGE SCALE GENOMIC DNA]</scope>
    <source>
        <strain evidence="2 3">VR-M41</strain>
    </source>
</reference>
<feature type="chain" id="PRO_5046521316" evidence="1">
    <location>
        <begin position="28"/>
        <end position="375"/>
    </location>
</feature>
<protein>
    <submittedName>
        <fullName evidence="2">WG repeat-containing protein</fullName>
    </submittedName>
</protein>
<accession>A0ABX0F2P2</accession>
<dbReference type="PANTHER" id="PTHR37841">
    <property type="entry name" value="GLR2918 PROTEIN"/>
    <property type="match status" value="1"/>
</dbReference>
<organism evidence="2 3">
    <name type="scientific">Saccharibacillus alkalitolerans</name>
    <dbReference type="NCBI Taxonomy" id="2705290"/>
    <lineage>
        <taxon>Bacteria</taxon>
        <taxon>Bacillati</taxon>
        <taxon>Bacillota</taxon>
        <taxon>Bacilli</taxon>
        <taxon>Bacillales</taxon>
        <taxon>Paenibacillaceae</taxon>
        <taxon>Saccharibacillus</taxon>
    </lineage>
</organism>
<gene>
    <name evidence="2" type="ORF">GYN08_07610</name>
</gene>
<dbReference type="Proteomes" id="UP000800303">
    <property type="component" value="Unassembled WGS sequence"/>
</dbReference>
<name>A0ABX0F2P2_9BACL</name>
<proteinExistence type="predicted"/>
<dbReference type="RefSeq" id="WP_166273591.1">
    <property type="nucleotide sequence ID" value="NZ_JAAFGS010000002.1"/>
</dbReference>
<keyword evidence="1" id="KW-0732">Signal</keyword>
<dbReference type="EMBL" id="JAAFGS010000002">
    <property type="protein sequence ID" value="NGZ75181.1"/>
    <property type="molecule type" value="Genomic_DNA"/>
</dbReference>
<dbReference type="Pfam" id="PF14903">
    <property type="entry name" value="WG_beta_rep"/>
    <property type="match status" value="3"/>
</dbReference>
<dbReference type="PANTHER" id="PTHR37841:SF1">
    <property type="entry name" value="DUF3298 DOMAIN-CONTAINING PROTEIN"/>
    <property type="match status" value="1"/>
</dbReference>
<sequence>MMKRMLTISCVVGFLLIGANSSGPAHAGSTGLHTDLIHTGTLAETSSVSDDLYPVIIGENQIGFIDAGGNAIEGLVYNQNELGTDLFIEGLIGVKQGKLWGFADRTGKLVIPPKYQDIRSFSSGRAAAKANNKWGFINRAGKWVVQPTYREVQDFHEGRAAVKINKSWGYIDLNGSLIVKAKFKAAGQFSEGLAGVQVNDTLLVYIDKNGREVIRYPAAPFGTLEAGPFRNGAAAIVINGNSVFYIDKTGKLIFDKGQDPEYRHFLSDWPDFSEGLAGVKNSKYAYQKYGFIDTTGKFAIKPAYDFVKPFHNGLAAVSLNDKWGYVNKQGKVVIPIQYDNADDFKGELAMVSRNGQIMYIGKQGQRVWTFAYPTP</sequence>
<evidence type="ECO:0000256" key="1">
    <source>
        <dbReference type="SAM" id="SignalP"/>
    </source>
</evidence>
<feature type="signal peptide" evidence="1">
    <location>
        <begin position="1"/>
        <end position="27"/>
    </location>
</feature>
<comment type="caution">
    <text evidence="2">The sequence shown here is derived from an EMBL/GenBank/DDBJ whole genome shotgun (WGS) entry which is preliminary data.</text>
</comment>
<dbReference type="SUPFAM" id="SSF69360">
    <property type="entry name" value="Cell wall binding repeat"/>
    <property type="match status" value="1"/>
</dbReference>
<dbReference type="InterPro" id="IPR032774">
    <property type="entry name" value="WG_beta_rep"/>
</dbReference>
<evidence type="ECO:0000313" key="2">
    <source>
        <dbReference type="EMBL" id="NGZ75181.1"/>
    </source>
</evidence>
<evidence type="ECO:0000313" key="3">
    <source>
        <dbReference type="Proteomes" id="UP000800303"/>
    </source>
</evidence>